<organism evidence="1 2">
    <name type="scientific">Liparis tanakae</name>
    <name type="common">Tanaka's snailfish</name>
    <dbReference type="NCBI Taxonomy" id="230148"/>
    <lineage>
        <taxon>Eukaryota</taxon>
        <taxon>Metazoa</taxon>
        <taxon>Chordata</taxon>
        <taxon>Craniata</taxon>
        <taxon>Vertebrata</taxon>
        <taxon>Euteleostomi</taxon>
        <taxon>Actinopterygii</taxon>
        <taxon>Neopterygii</taxon>
        <taxon>Teleostei</taxon>
        <taxon>Neoteleostei</taxon>
        <taxon>Acanthomorphata</taxon>
        <taxon>Eupercaria</taxon>
        <taxon>Perciformes</taxon>
        <taxon>Cottioidei</taxon>
        <taxon>Cottales</taxon>
        <taxon>Liparidae</taxon>
        <taxon>Liparis</taxon>
    </lineage>
</organism>
<sequence>MRTPTRPRLNISVLTGDSWTTTQRQITTLKQDTDETFKSTRAVRQTAIRSTSVSVLDLLIERPASTPGAVDEQHLLNSSSDLGGVGLLPVPNERALTGGLRRVGLRDSGRINHHLLPRGRAQTEVLEASGANVGLENGIARKITNVPRLMEDPGPPLVSNIRPATVSTGLRAAASQRPDWALQPDAPGLTSRRRYWISEI</sequence>
<gene>
    <name evidence="1" type="ORF">EYF80_011030</name>
</gene>
<evidence type="ECO:0000313" key="1">
    <source>
        <dbReference type="EMBL" id="TNN78860.1"/>
    </source>
</evidence>
<keyword evidence="2" id="KW-1185">Reference proteome</keyword>
<protein>
    <submittedName>
        <fullName evidence="1">Uncharacterized protein</fullName>
    </submittedName>
</protein>
<dbReference type="AlphaFoldDB" id="A0A4Z2ILC8"/>
<dbReference type="Proteomes" id="UP000314294">
    <property type="component" value="Unassembled WGS sequence"/>
</dbReference>
<comment type="caution">
    <text evidence="1">The sequence shown here is derived from an EMBL/GenBank/DDBJ whole genome shotgun (WGS) entry which is preliminary data.</text>
</comment>
<proteinExistence type="predicted"/>
<reference evidence="1 2" key="1">
    <citation type="submission" date="2019-03" db="EMBL/GenBank/DDBJ databases">
        <title>First draft genome of Liparis tanakae, snailfish: a comprehensive survey of snailfish specific genes.</title>
        <authorList>
            <person name="Kim W."/>
            <person name="Song I."/>
            <person name="Jeong J.-H."/>
            <person name="Kim D."/>
            <person name="Kim S."/>
            <person name="Ryu S."/>
            <person name="Song J.Y."/>
            <person name="Lee S.K."/>
        </authorList>
    </citation>
    <scope>NUCLEOTIDE SEQUENCE [LARGE SCALE GENOMIC DNA]</scope>
    <source>
        <tissue evidence="1">Muscle</tissue>
    </source>
</reference>
<name>A0A4Z2ILC8_9TELE</name>
<evidence type="ECO:0000313" key="2">
    <source>
        <dbReference type="Proteomes" id="UP000314294"/>
    </source>
</evidence>
<dbReference type="EMBL" id="SRLO01000070">
    <property type="protein sequence ID" value="TNN78860.1"/>
    <property type="molecule type" value="Genomic_DNA"/>
</dbReference>
<accession>A0A4Z2ILC8</accession>